<evidence type="ECO:0000313" key="17">
    <source>
        <dbReference type="Proteomes" id="UP000613743"/>
    </source>
</evidence>
<evidence type="ECO:0000256" key="7">
    <source>
        <dbReference type="ARBA" id="ARBA00023315"/>
    </source>
</evidence>
<comment type="similarity">
    <text evidence="2">Belongs to the eIF-2B gamma/epsilon subunits family.</text>
</comment>
<dbReference type="InterPro" id="IPR029044">
    <property type="entry name" value="Nucleotide-diphossugar_trans"/>
</dbReference>
<dbReference type="GO" id="GO:0005085">
    <property type="term" value="F:guanyl-nucleotide exchange factor activity"/>
    <property type="evidence" value="ECO:0007669"/>
    <property type="project" value="TreeGrafter"/>
</dbReference>
<organism evidence="16 17">
    <name type="scientific">Shewanella gelidii</name>
    <dbReference type="NCBI Taxonomy" id="1642821"/>
    <lineage>
        <taxon>Bacteria</taxon>
        <taxon>Pseudomonadati</taxon>
        <taxon>Pseudomonadota</taxon>
        <taxon>Gammaproteobacteria</taxon>
        <taxon>Alteromonadales</taxon>
        <taxon>Shewanellaceae</taxon>
        <taxon>Shewanella</taxon>
    </lineage>
</organism>
<dbReference type="InterPro" id="IPR056729">
    <property type="entry name" value="GMPPB_C"/>
</dbReference>
<keyword evidence="7" id="KW-0808">Transferase</keyword>
<reference evidence="16" key="1">
    <citation type="journal article" date="2014" name="Int. J. Syst. Evol. Microbiol.">
        <title>Complete genome sequence of Corynebacterium casei LMG S-19264T (=DSM 44701T), isolated from a smear-ripened cheese.</title>
        <authorList>
            <consortium name="US DOE Joint Genome Institute (JGI-PGF)"/>
            <person name="Walter F."/>
            <person name="Albersmeier A."/>
            <person name="Kalinowski J."/>
            <person name="Ruckert C."/>
        </authorList>
    </citation>
    <scope>NUCLEOTIDE SEQUENCE</scope>
    <source>
        <strain evidence="16">JCM 30804</strain>
    </source>
</reference>
<feature type="domain" description="Mannose-1-phosphate guanyltransferase C-terminal" evidence="15">
    <location>
        <begin position="237"/>
        <end position="317"/>
    </location>
</feature>
<keyword evidence="13" id="KW-0472">Membrane</keyword>
<dbReference type="PANTHER" id="PTHR45989">
    <property type="entry name" value="TRANSLATION INITIATION FACTOR EIF-2B SUBUNIT GAMMA"/>
    <property type="match status" value="1"/>
</dbReference>
<evidence type="ECO:0000256" key="11">
    <source>
        <dbReference type="ARBA" id="ARBA00046432"/>
    </source>
</evidence>
<dbReference type="RefSeq" id="WP_188916661.1">
    <property type="nucleotide sequence ID" value="NZ_BMPZ01000001.1"/>
</dbReference>
<dbReference type="AlphaFoldDB" id="A0A917JJJ7"/>
<evidence type="ECO:0000256" key="5">
    <source>
        <dbReference type="ARBA" id="ARBA00022737"/>
    </source>
</evidence>
<dbReference type="InterPro" id="IPR005835">
    <property type="entry name" value="NTP_transferase_dom"/>
</dbReference>
<keyword evidence="13" id="KW-1133">Transmembrane helix</keyword>
<evidence type="ECO:0000256" key="2">
    <source>
        <dbReference type="ARBA" id="ARBA00007878"/>
    </source>
</evidence>
<evidence type="ECO:0000259" key="15">
    <source>
        <dbReference type="Pfam" id="PF25087"/>
    </source>
</evidence>
<keyword evidence="7" id="KW-0012">Acyltransferase</keyword>
<keyword evidence="3" id="KW-0963">Cytoplasm</keyword>
<gene>
    <name evidence="16" type="ORF">GCM10009332_00380</name>
</gene>
<comment type="subcellular location">
    <subcellularLocation>
        <location evidence="1">Cytoplasm</location>
        <location evidence="1">Cytosol</location>
    </subcellularLocation>
</comment>
<dbReference type="Pfam" id="PF00483">
    <property type="entry name" value="NTP_transferase"/>
    <property type="match status" value="1"/>
</dbReference>
<reference evidence="16" key="2">
    <citation type="submission" date="2020-09" db="EMBL/GenBank/DDBJ databases">
        <authorList>
            <person name="Sun Q."/>
            <person name="Ohkuma M."/>
        </authorList>
    </citation>
    <scope>NUCLEOTIDE SEQUENCE</scope>
    <source>
        <strain evidence="16">JCM 30804</strain>
    </source>
</reference>
<keyword evidence="17" id="KW-1185">Reference proteome</keyword>
<protein>
    <recommendedName>
        <fullName evidence="8">Translation initiation factor eIF2B subunit gamma</fullName>
    </recommendedName>
    <alternativeName>
        <fullName evidence="9">eIF2B GDP-GTP exchange factor subunit gamma</fullName>
    </alternativeName>
</protein>
<dbReference type="GO" id="GO:0002183">
    <property type="term" value="P:cytoplasmic translational initiation"/>
    <property type="evidence" value="ECO:0007669"/>
    <property type="project" value="TreeGrafter"/>
</dbReference>
<dbReference type="GO" id="GO:0005829">
    <property type="term" value="C:cytosol"/>
    <property type="evidence" value="ECO:0007669"/>
    <property type="project" value="UniProtKB-SubCell"/>
</dbReference>
<proteinExistence type="inferred from homology"/>
<keyword evidence="4" id="KW-0396">Initiation factor</keyword>
<evidence type="ECO:0000256" key="3">
    <source>
        <dbReference type="ARBA" id="ARBA00022490"/>
    </source>
</evidence>
<evidence type="ECO:0000256" key="13">
    <source>
        <dbReference type="SAM" id="Phobius"/>
    </source>
</evidence>
<keyword evidence="5" id="KW-0677">Repeat</keyword>
<evidence type="ECO:0000256" key="4">
    <source>
        <dbReference type="ARBA" id="ARBA00022540"/>
    </source>
</evidence>
<dbReference type="GO" id="GO:0003743">
    <property type="term" value="F:translation initiation factor activity"/>
    <property type="evidence" value="ECO:0007669"/>
    <property type="project" value="UniProtKB-KW"/>
</dbReference>
<keyword evidence="6" id="KW-0648">Protein biosynthesis</keyword>
<feature type="region of interest" description="Disordered" evidence="12">
    <location>
        <begin position="324"/>
        <end position="348"/>
    </location>
</feature>
<dbReference type="Gene3D" id="2.160.10.10">
    <property type="entry name" value="Hexapeptide repeat proteins"/>
    <property type="match status" value="1"/>
</dbReference>
<dbReference type="PANTHER" id="PTHR45989:SF1">
    <property type="entry name" value="TRANSLATION INITIATION FACTOR EIF-2B SUBUNIT GAMMA"/>
    <property type="match status" value="1"/>
</dbReference>
<dbReference type="Gene3D" id="3.90.550.10">
    <property type="entry name" value="Spore Coat Polysaccharide Biosynthesis Protein SpsA, Chain A"/>
    <property type="match status" value="1"/>
</dbReference>
<dbReference type="InterPro" id="IPR051960">
    <property type="entry name" value="eIF2B_gamma"/>
</dbReference>
<feature type="transmembrane region" description="Helical" evidence="13">
    <location>
        <begin position="367"/>
        <end position="389"/>
    </location>
</feature>
<feature type="domain" description="Nucleotidyl transferase" evidence="14">
    <location>
        <begin position="3"/>
        <end position="125"/>
    </location>
</feature>
<accession>A0A917JJJ7</accession>
<comment type="function">
    <text evidence="10">Acts as a component of the translation initiation factor 2B (eIF2B) complex, which catalyzes the exchange of GDP for GTP on the eukaryotic initiation factor 2 (eIF2) complex gamma subunit. Its guanine nucleotide exchange factor activity is repressed when bound to eIF2 complex phosphorylated on the alpha subunit, thereby limiting the amount of methionyl-initiator methionine tRNA available to the ribosome and consequently global translation is repressed.</text>
</comment>
<evidence type="ECO:0000256" key="9">
    <source>
        <dbReference type="ARBA" id="ARBA00044229"/>
    </source>
</evidence>
<evidence type="ECO:0000256" key="1">
    <source>
        <dbReference type="ARBA" id="ARBA00004514"/>
    </source>
</evidence>
<comment type="caution">
    <text evidence="16">The sequence shown here is derived from an EMBL/GenBank/DDBJ whole genome shotgun (WGS) entry which is preliminary data.</text>
</comment>
<dbReference type="Pfam" id="PF25087">
    <property type="entry name" value="GMPPB_C"/>
    <property type="match status" value="1"/>
</dbReference>
<dbReference type="Proteomes" id="UP000613743">
    <property type="component" value="Unassembled WGS sequence"/>
</dbReference>
<dbReference type="EMBL" id="BMPZ01000001">
    <property type="protein sequence ID" value="GGI67235.1"/>
    <property type="molecule type" value="Genomic_DNA"/>
</dbReference>
<comment type="subunit">
    <text evidence="11">Component of the translation initiation factor 2B (eIF2B) complex which is a heterodecamer of two sets of five different subunits: alpha, beta, gamma, delta and epsilon. Subunits alpha, beta and delta comprise a regulatory subcomplex and subunits epsilon and gamma comprise a catalytic subcomplex. Within the complex, the hexameric regulatory complex resides at the center, with the two heterodimeric catalytic subcomplexes bound on opposite sides.</text>
</comment>
<keyword evidence="13" id="KW-0812">Transmembrane</keyword>
<evidence type="ECO:0000256" key="8">
    <source>
        <dbReference type="ARBA" id="ARBA00044196"/>
    </source>
</evidence>
<name>A0A917JJJ7_9GAMM</name>
<evidence type="ECO:0000256" key="10">
    <source>
        <dbReference type="ARBA" id="ARBA00045373"/>
    </source>
</evidence>
<dbReference type="GO" id="GO:0032045">
    <property type="term" value="C:guanyl-nucleotide exchange factor complex"/>
    <property type="evidence" value="ECO:0007669"/>
    <property type="project" value="TreeGrafter"/>
</dbReference>
<dbReference type="SUPFAM" id="SSF53448">
    <property type="entry name" value="Nucleotide-diphospho-sugar transferases"/>
    <property type="match status" value="1"/>
</dbReference>
<evidence type="ECO:0000259" key="14">
    <source>
        <dbReference type="Pfam" id="PF00483"/>
    </source>
</evidence>
<sequence>MQAIIFANRTGSEVAPLNQFYTPALLPVANKAVIEYAIEDLARAGIQDIKIVADTHSQAIAAHLQKGCRWGVQLSYFPCQQQERTEDIIQRLTVHQALPTLLVRGDILRSPCIEQFIAYAKNMSHGSVDVLINHKPAGLVLLQPSQSKAVELTQAKSLNWPLQQQSDKSPVTQVIHGMNYHLDSLDDYLQANRDIASQKVAGMTPQGHALVSGSANRLFVGAQSKICSAHEQNANGAIGKCVQIHSSCRLQGQVVIGDLCNIGAETKIENSLVLPNTFIGEHLSIKNSIVCQNHIIQMDTQTACKVTDNTVIGESISQHTASSFFQSPTQEERTQAQQASQTHNLEQTHPTTKTLEVLHQSSFLERFIALCILVISLPCWPMLHIAAWLKQPHQMMIKNPFIDNRGQRFASWQWHLPPQVVARLPELWHVVSGRLKFFGRSAAAHQHQRIKPDSVLATNHHLPVGVFGPEQLLLSKAPIEQILLAEIEFMHQFSAMKGITLIWQSLRNATSLGSIDAAQESDIRSSILNINSQLNVSQPSTPKHAPIH</sequence>
<evidence type="ECO:0000256" key="6">
    <source>
        <dbReference type="ARBA" id="ARBA00022917"/>
    </source>
</evidence>
<evidence type="ECO:0000313" key="16">
    <source>
        <dbReference type="EMBL" id="GGI67235.1"/>
    </source>
</evidence>
<evidence type="ECO:0000256" key="12">
    <source>
        <dbReference type="SAM" id="MobiDB-lite"/>
    </source>
</evidence>